<keyword evidence="1" id="KW-0732">Signal</keyword>
<dbReference type="SUPFAM" id="SSF82171">
    <property type="entry name" value="DPP6 N-terminal domain-like"/>
    <property type="match status" value="1"/>
</dbReference>
<name>A0ABW1G3H4_9ACTN</name>
<dbReference type="EMBL" id="JBHSQJ010000049">
    <property type="protein sequence ID" value="MFC5908132.1"/>
    <property type="molecule type" value="Genomic_DNA"/>
</dbReference>
<comment type="caution">
    <text evidence="2">The sequence shown here is derived from an EMBL/GenBank/DDBJ whole genome shotgun (WGS) entry which is preliminary data.</text>
</comment>
<protein>
    <submittedName>
        <fullName evidence="2">TolB family protein</fullName>
    </submittedName>
</protein>
<proteinExistence type="predicted"/>
<feature type="chain" id="PRO_5046596399" evidence="1">
    <location>
        <begin position="21"/>
        <end position="340"/>
    </location>
</feature>
<gene>
    <name evidence="2" type="ORF">ACFP3V_13020</name>
</gene>
<dbReference type="PROSITE" id="PS51257">
    <property type="entry name" value="PROKAR_LIPOPROTEIN"/>
    <property type="match status" value="1"/>
</dbReference>
<evidence type="ECO:0000256" key="1">
    <source>
        <dbReference type="SAM" id="SignalP"/>
    </source>
</evidence>
<sequence>MGMKYRLLAFVLLVLACAGAATGYTLHALQRDRTAVGGGATPRPHALDLTPGSPRLVFQQTGAGSGYGHVGETGSDGTGPRLIDRQTCERVYAAAGRLLCLHGSGGLIVHQAATLYDAAGRQIDSRPVPGLPSRARLSADGRMAAWTAFVYGDSYTSVGFSTRTALLDTRTGVYVPSLEEFRTLRGGRTFEPADRNFWGVSFARDDNTFYATLGSPSSGGTFLVRGDFAARTLTVLRSNVECPSLSPDGTRLAFKKKVSDDQSRPWRLYVLDLATMKETPLADSRSADDQADWLDLHTVAYALPGSGRNSFDIWEQPADGSGRPKLLLHDAASPSVIGRR</sequence>
<dbReference type="RefSeq" id="WP_380583134.1">
    <property type="nucleotide sequence ID" value="NZ_JBHSQJ010000049.1"/>
</dbReference>
<dbReference type="InterPro" id="IPR011659">
    <property type="entry name" value="WD40"/>
</dbReference>
<dbReference type="Proteomes" id="UP001596174">
    <property type="component" value="Unassembled WGS sequence"/>
</dbReference>
<evidence type="ECO:0000313" key="3">
    <source>
        <dbReference type="Proteomes" id="UP001596174"/>
    </source>
</evidence>
<accession>A0ABW1G3H4</accession>
<keyword evidence="3" id="KW-1185">Reference proteome</keyword>
<organism evidence="2 3">
    <name type="scientific">Streptacidiphilus monticola</name>
    <dbReference type="NCBI Taxonomy" id="2161674"/>
    <lineage>
        <taxon>Bacteria</taxon>
        <taxon>Bacillati</taxon>
        <taxon>Actinomycetota</taxon>
        <taxon>Actinomycetes</taxon>
        <taxon>Kitasatosporales</taxon>
        <taxon>Streptomycetaceae</taxon>
        <taxon>Streptacidiphilus</taxon>
    </lineage>
</organism>
<reference evidence="3" key="1">
    <citation type="journal article" date="2019" name="Int. J. Syst. Evol. Microbiol.">
        <title>The Global Catalogue of Microorganisms (GCM) 10K type strain sequencing project: providing services to taxonomists for standard genome sequencing and annotation.</title>
        <authorList>
            <consortium name="The Broad Institute Genomics Platform"/>
            <consortium name="The Broad Institute Genome Sequencing Center for Infectious Disease"/>
            <person name="Wu L."/>
            <person name="Ma J."/>
        </authorList>
    </citation>
    <scope>NUCLEOTIDE SEQUENCE [LARGE SCALE GENOMIC DNA]</scope>
    <source>
        <strain evidence="3">JCM 4816</strain>
    </source>
</reference>
<feature type="signal peptide" evidence="1">
    <location>
        <begin position="1"/>
        <end position="20"/>
    </location>
</feature>
<evidence type="ECO:0000313" key="2">
    <source>
        <dbReference type="EMBL" id="MFC5908132.1"/>
    </source>
</evidence>
<dbReference type="InterPro" id="IPR011042">
    <property type="entry name" value="6-blade_b-propeller_TolB-like"/>
</dbReference>
<dbReference type="Gene3D" id="2.120.10.30">
    <property type="entry name" value="TolB, C-terminal domain"/>
    <property type="match status" value="1"/>
</dbReference>
<dbReference type="Pfam" id="PF07676">
    <property type="entry name" value="PD40"/>
    <property type="match status" value="1"/>
</dbReference>